<dbReference type="AlphaFoldDB" id="A0A9D3PDY8"/>
<protein>
    <submittedName>
        <fullName evidence="1">Uncharacterized protein</fullName>
    </submittedName>
</protein>
<reference evidence="1" key="1">
    <citation type="submission" date="2021-01" db="EMBL/GenBank/DDBJ databases">
        <authorList>
            <person name="Zahm M."/>
            <person name="Roques C."/>
            <person name="Cabau C."/>
            <person name="Klopp C."/>
            <person name="Donnadieu C."/>
            <person name="Jouanno E."/>
            <person name="Lampietro C."/>
            <person name="Louis A."/>
            <person name="Herpin A."/>
            <person name="Echchiki A."/>
            <person name="Berthelot C."/>
            <person name="Parey E."/>
            <person name="Roest-Crollius H."/>
            <person name="Braasch I."/>
            <person name="Postlethwait J."/>
            <person name="Bobe J."/>
            <person name="Montfort J."/>
            <person name="Bouchez O."/>
            <person name="Begum T."/>
            <person name="Mejri S."/>
            <person name="Adams A."/>
            <person name="Chen W.-J."/>
            <person name="Guiguen Y."/>
        </authorList>
    </citation>
    <scope>NUCLEOTIDE SEQUENCE</scope>
    <source>
        <strain evidence="1">YG-15Mar2019-1</strain>
        <tissue evidence="1">Brain</tissue>
    </source>
</reference>
<name>A0A9D3PDY8_MEGAT</name>
<comment type="caution">
    <text evidence="1">The sequence shown here is derived from an EMBL/GenBank/DDBJ whole genome shotgun (WGS) entry which is preliminary data.</text>
</comment>
<sequence>MLDVLVKGDLSHAVATILDSRVVSRTEELDVQNCRGERKEESLKKSNWEVLQESYRQNIFNTTTFSDPYWAPGSEEKDRKHGIGKLSLLMLFPLPHTLDQRNRGDEAARLQQAV</sequence>
<dbReference type="Proteomes" id="UP001046870">
    <property type="component" value="Chromosome 23"/>
</dbReference>
<dbReference type="EMBL" id="JAFDVH010000023">
    <property type="protein sequence ID" value="KAG7455909.1"/>
    <property type="molecule type" value="Genomic_DNA"/>
</dbReference>
<accession>A0A9D3PDY8</accession>
<evidence type="ECO:0000313" key="1">
    <source>
        <dbReference type="EMBL" id="KAG7455909.1"/>
    </source>
</evidence>
<keyword evidence="2" id="KW-1185">Reference proteome</keyword>
<gene>
    <name evidence="1" type="ORF">MATL_G00246070</name>
</gene>
<organism evidence="1 2">
    <name type="scientific">Megalops atlanticus</name>
    <name type="common">Tarpon</name>
    <name type="synonym">Clupea gigantea</name>
    <dbReference type="NCBI Taxonomy" id="7932"/>
    <lineage>
        <taxon>Eukaryota</taxon>
        <taxon>Metazoa</taxon>
        <taxon>Chordata</taxon>
        <taxon>Craniata</taxon>
        <taxon>Vertebrata</taxon>
        <taxon>Euteleostomi</taxon>
        <taxon>Actinopterygii</taxon>
        <taxon>Neopterygii</taxon>
        <taxon>Teleostei</taxon>
        <taxon>Elopiformes</taxon>
        <taxon>Megalopidae</taxon>
        <taxon>Megalops</taxon>
    </lineage>
</organism>
<evidence type="ECO:0000313" key="2">
    <source>
        <dbReference type="Proteomes" id="UP001046870"/>
    </source>
</evidence>
<proteinExistence type="predicted"/>